<dbReference type="AlphaFoldDB" id="A0A922HV96"/>
<comment type="caution">
    <text evidence="1">The sequence shown here is derived from an EMBL/GenBank/DDBJ whole genome shotgun (WGS) entry which is preliminary data.</text>
</comment>
<organism evidence="1 2">
    <name type="scientific">Dermatophagoides farinae</name>
    <name type="common">American house dust mite</name>
    <dbReference type="NCBI Taxonomy" id="6954"/>
    <lineage>
        <taxon>Eukaryota</taxon>
        <taxon>Metazoa</taxon>
        <taxon>Ecdysozoa</taxon>
        <taxon>Arthropoda</taxon>
        <taxon>Chelicerata</taxon>
        <taxon>Arachnida</taxon>
        <taxon>Acari</taxon>
        <taxon>Acariformes</taxon>
        <taxon>Sarcoptiformes</taxon>
        <taxon>Astigmata</taxon>
        <taxon>Psoroptidia</taxon>
        <taxon>Analgoidea</taxon>
        <taxon>Pyroglyphidae</taxon>
        <taxon>Dermatophagoidinae</taxon>
        <taxon>Dermatophagoides</taxon>
    </lineage>
</organism>
<reference evidence="1" key="2">
    <citation type="journal article" date="2022" name="Res Sq">
        <title>Comparative Genomics Reveals Insights into the Divergent Evolution of Astigmatic Mites and Household Pest Adaptations.</title>
        <authorList>
            <person name="Xiong Q."/>
            <person name="Wan A.T.-Y."/>
            <person name="Liu X.-Y."/>
            <person name="Fung C.S.-H."/>
            <person name="Xiao X."/>
            <person name="Malainual N."/>
            <person name="Hou J."/>
            <person name="Wang L."/>
            <person name="Wang M."/>
            <person name="Yang K."/>
            <person name="Cui Y."/>
            <person name="Leung E."/>
            <person name="Nong W."/>
            <person name="Shin S.-K."/>
            <person name="Au S."/>
            <person name="Jeong K.Y."/>
            <person name="Chew F.T."/>
            <person name="Hui J."/>
            <person name="Leung T.F."/>
            <person name="Tungtrongchitr A."/>
            <person name="Zhong N."/>
            <person name="Liu Z."/>
            <person name="Tsui S."/>
        </authorList>
    </citation>
    <scope>NUCLEOTIDE SEQUENCE</scope>
    <source>
        <strain evidence="1">Derf</strain>
        <tissue evidence="1">Whole organism</tissue>
    </source>
</reference>
<sequence length="98" mass="11287">MKVDDKQKNQLIGSILIATVIGNPDFGPEKTRNPSKMKTVNGECKQKRNLFLRLYWLVGSSLHQNHDCISKKKKRNRVLQAFLSEKRMEKNAISETCL</sequence>
<keyword evidence="2" id="KW-1185">Reference proteome</keyword>
<accession>A0A922HV96</accession>
<evidence type="ECO:0000313" key="1">
    <source>
        <dbReference type="EMBL" id="KAH9506922.1"/>
    </source>
</evidence>
<protein>
    <submittedName>
        <fullName evidence="1">Uncharacterized protein</fullName>
    </submittedName>
</protein>
<gene>
    <name evidence="1" type="ORF">DERF_011630</name>
</gene>
<name>A0A922HV96_DERFA</name>
<dbReference type="Proteomes" id="UP000790347">
    <property type="component" value="Unassembled WGS sequence"/>
</dbReference>
<evidence type="ECO:0000313" key="2">
    <source>
        <dbReference type="Proteomes" id="UP000790347"/>
    </source>
</evidence>
<feature type="non-terminal residue" evidence="1">
    <location>
        <position position="1"/>
    </location>
</feature>
<proteinExistence type="predicted"/>
<reference evidence="1" key="1">
    <citation type="submission" date="2013-05" db="EMBL/GenBank/DDBJ databases">
        <authorList>
            <person name="Yim A.K.Y."/>
            <person name="Chan T.F."/>
            <person name="Ji K.M."/>
            <person name="Liu X.Y."/>
            <person name="Zhou J.W."/>
            <person name="Li R.Q."/>
            <person name="Yang K.Y."/>
            <person name="Li J."/>
            <person name="Li M."/>
            <person name="Law P.T.W."/>
            <person name="Wu Y.L."/>
            <person name="Cai Z.L."/>
            <person name="Qin H."/>
            <person name="Bao Y."/>
            <person name="Leung R.K.K."/>
            <person name="Ng P.K.S."/>
            <person name="Zou J."/>
            <person name="Zhong X.J."/>
            <person name="Ran P.X."/>
            <person name="Zhong N.S."/>
            <person name="Liu Z.G."/>
            <person name="Tsui S.K.W."/>
        </authorList>
    </citation>
    <scope>NUCLEOTIDE SEQUENCE</scope>
    <source>
        <strain evidence="1">Derf</strain>
        <tissue evidence="1">Whole organism</tissue>
    </source>
</reference>
<dbReference type="EMBL" id="ASGP02000005">
    <property type="protein sequence ID" value="KAH9506922.1"/>
    <property type="molecule type" value="Genomic_DNA"/>
</dbReference>